<name>A0A0F9SUW0_9ZZZZ</name>
<dbReference type="SUPFAM" id="SSF55486">
    <property type="entry name" value="Metalloproteases ('zincins'), catalytic domain"/>
    <property type="match status" value="1"/>
</dbReference>
<comment type="caution">
    <text evidence="1">The sequence shown here is derived from an EMBL/GenBank/DDBJ whole genome shotgun (WGS) entry which is preliminary data.</text>
</comment>
<reference evidence="1" key="1">
    <citation type="journal article" date="2015" name="Nature">
        <title>Complex archaea that bridge the gap between prokaryotes and eukaryotes.</title>
        <authorList>
            <person name="Spang A."/>
            <person name="Saw J.H."/>
            <person name="Jorgensen S.L."/>
            <person name="Zaremba-Niedzwiedzka K."/>
            <person name="Martijn J."/>
            <person name="Lind A.E."/>
            <person name="van Eijk R."/>
            <person name="Schleper C."/>
            <person name="Guy L."/>
            <person name="Ettema T.J."/>
        </authorList>
    </citation>
    <scope>NUCLEOTIDE SEQUENCE</scope>
</reference>
<evidence type="ECO:0008006" key="2">
    <source>
        <dbReference type="Google" id="ProtNLM"/>
    </source>
</evidence>
<dbReference type="Gene3D" id="3.40.390.10">
    <property type="entry name" value="Collagenase (Catalytic Domain)"/>
    <property type="match status" value="1"/>
</dbReference>
<dbReference type="InterPro" id="IPR010384">
    <property type="entry name" value="MtfA_fam"/>
</dbReference>
<dbReference type="PANTHER" id="PTHR30164">
    <property type="entry name" value="MTFA PEPTIDASE"/>
    <property type="match status" value="1"/>
</dbReference>
<proteinExistence type="predicted"/>
<dbReference type="AlphaFoldDB" id="A0A0F9SUW0"/>
<dbReference type="GO" id="GO:0005829">
    <property type="term" value="C:cytosol"/>
    <property type="evidence" value="ECO:0007669"/>
    <property type="project" value="TreeGrafter"/>
</dbReference>
<protein>
    <recommendedName>
        <fullName evidence="2">Protein MtfA</fullName>
    </recommendedName>
</protein>
<dbReference type="PANTHER" id="PTHR30164:SF2">
    <property type="entry name" value="PROTEIN MTFA"/>
    <property type="match status" value="1"/>
</dbReference>
<dbReference type="Pfam" id="PF06167">
    <property type="entry name" value="Peptidase_M90"/>
    <property type="match status" value="1"/>
</dbReference>
<dbReference type="InterPro" id="IPR042252">
    <property type="entry name" value="MtfA_N"/>
</dbReference>
<dbReference type="EMBL" id="LAZR01002218">
    <property type="protein sequence ID" value="KKN32933.1"/>
    <property type="molecule type" value="Genomic_DNA"/>
</dbReference>
<dbReference type="GO" id="GO:0008237">
    <property type="term" value="F:metallopeptidase activity"/>
    <property type="evidence" value="ECO:0007669"/>
    <property type="project" value="InterPro"/>
</dbReference>
<gene>
    <name evidence="1" type="ORF">LCGC14_0808840</name>
</gene>
<accession>A0A0F9SUW0</accession>
<dbReference type="Gene3D" id="1.10.472.150">
    <property type="entry name" value="Glucose-regulated metallo-peptidase M90, N-terminal domain"/>
    <property type="match status" value="1"/>
</dbReference>
<sequence length="260" mass="29750">MNFIKRYLTKRVLRKHPIPFSTWHRITAKIPLIATRTNKEKARLRLLSTLFLHQKSFTGVHDLEVTFDMGVTIAAQACLEILYLGLNAFDGWIEIIIYPSAFVVSRDVTDENGIVHAQSNGLSGESWGRGPVILSWHDVEHDSYQLHPGHNVVIHEFAHKLDMLSGRANGQPPLTRDMSLQDWSDALGEAHAKLISQIEHHQHSYINNYAATNPAEFFAVSCEYFFTAPQLLEKQCPEVYQQLKSYFKQDLLLNKTKIKK</sequence>
<evidence type="ECO:0000313" key="1">
    <source>
        <dbReference type="EMBL" id="KKN32933.1"/>
    </source>
</evidence>
<dbReference type="InterPro" id="IPR024079">
    <property type="entry name" value="MetalloPept_cat_dom_sf"/>
</dbReference>
<organism evidence="1">
    <name type="scientific">marine sediment metagenome</name>
    <dbReference type="NCBI Taxonomy" id="412755"/>
    <lineage>
        <taxon>unclassified sequences</taxon>
        <taxon>metagenomes</taxon>
        <taxon>ecological metagenomes</taxon>
    </lineage>
</organism>
<dbReference type="GO" id="GO:0004177">
    <property type="term" value="F:aminopeptidase activity"/>
    <property type="evidence" value="ECO:0007669"/>
    <property type="project" value="TreeGrafter"/>
</dbReference>
<dbReference type="CDD" id="cd20169">
    <property type="entry name" value="Peptidase_M90_mtfA"/>
    <property type="match status" value="1"/>
</dbReference>